<feature type="domain" description="Protein kinase" evidence="12">
    <location>
        <begin position="17"/>
        <end position="289"/>
    </location>
</feature>
<evidence type="ECO:0000256" key="9">
    <source>
        <dbReference type="ARBA" id="ARBA00048679"/>
    </source>
</evidence>
<evidence type="ECO:0000256" key="10">
    <source>
        <dbReference type="SAM" id="MobiDB-lite"/>
    </source>
</evidence>
<name>A0A366KAR2_9BIFI</name>
<comment type="caution">
    <text evidence="14">The sequence shown here is derived from an EMBL/GenBank/DDBJ whole genome shotgun (WGS) entry which is preliminary data.</text>
</comment>
<dbReference type="Pfam" id="PF03793">
    <property type="entry name" value="PASTA"/>
    <property type="match status" value="4"/>
</dbReference>
<dbReference type="GO" id="GO:0005524">
    <property type="term" value="F:ATP binding"/>
    <property type="evidence" value="ECO:0007669"/>
    <property type="project" value="UniProtKB-KW"/>
</dbReference>
<dbReference type="CDD" id="cd14014">
    <property type="entry name" value="STKc_PknB_like"/>
    <property type="match status" value="1"/>
</dbReference>
<feature type="region of interest" description="Disordered" evidence="10">
    <location>
        <begin position="430"/>
        <end position="465"/>
    </location>
</feature>
<dbReference type="SMART" id="SM00740">
    <property type="entry name" value="PASTA"/>
    <property type="match status" value="4"/>
</dbReference>
<keyword evidence="7" id="KW-0067">ATP-binding</keyword>
<dbReference type="Gene3D" id="1.10.510.10">
    <property type="entry name" value="Transferase(Phosphotransferase) domain 1"/>
    <property type="match status" value="1"/>
</dbReference>
<evidence type="ECO:0000259" key="12">
    <source>
        <dbReference type="PROSITE" id="PS50011"/>
    </source>
</evidence>
<accession>A0A366KAR2</accession>
<feature type="compositionally biased region" description="Basic and acidic residues" evidence="10">
    <location>
        <begin position="366"/>
        <end position="375"/>
    </location>
</feature>
<evidence type="ECO:0000256" key="1">
    <source>
        <dbReference type="ARBA" id="ARBA00012513"/>
    </source>
</evidence>
<dbReference type="PANTHER" id="PTHR43289:SF6">
    <property type="entry name" value="SERINE_THREONINE-PROTEIN KINASE NEKL-3"/>
    <property type="match status" value="1"/>
</dbReference>
<feature type="region of interest" description="Disordered" evidence="10">
    <location>
        <begin position="322"/>
        <end position="343"/>
    </location>
</feature>
<keyword evidence="11" id="KW-0812">Transmembrane</keyword>
<dbReference type="PROSITE" id="PS51178">
    <property type="entry name" value="PASTA"/>
    <property type="match status" value="4"/>
</dbReference>
<keyword evidence="4" id="KW-0677">Repeat</keyword>
<keyword evidence="2 14" id="KW-0723">Serine/threonine-protein kinase</keyword>
<dbReference type="CDD" id="cd06577">
    <property type="entry name" value="PASTA_pknB"/>
    <property type="match status" value="4"/>
</dbReference>
<keyword evidence="15" id="KW-1185">Reference proteome</keyword>
<reference evidence="14 15" key="1">
    <citation type="submission" date="2017-10" db="EMBL/GenBank/DDBJ databases">
        <title>Bifidobacterium xylocopum sp. nov. and Bifidobacterium aemilianum sp. nov., from the carpenter bee (Xylocopa violacea) digestive tract.</title>
        <authorList>
            <person name="Alberoni D."/>
            <person name="Baffoni L."/>
            <person name="Di Gioia D."/>
            <person name="Gaggia F."/>
            <person name="Biavati B."/>
        </authorList>
    </citation>
    <scope>NUCLEOTIDE SEQUENCE [LARGE SCALE GENOMIC DNA]</scope>
    <source>
        <strain evidence="14 15">XV10</strain>
    </source>
</reference>
<dbReference type="Gene3D" id="3.30.200.20">
    <property type="entry name" value="Phosphorylase Kinase, domain 1"/>
    <property type="match status" value="1"/>
</dbReference>
<evidence type="ECO:0000256" key="6">
    <source>
        <dbReference type="ARBA" id="ARBA00022777"/>
    </source>
</evidence>
<feature type="domain" description="PASTA" evidence="13">
    <location>
        <begin position="554"/>
        <end position="628"/>
    </location>
</feature>
<keyword evidence="5" id="KW-0547">Nucleotide-binding</keyword>
<evidence type="ECO:0000256" key="2">
    <source>
        <dbReference type="ARBA" id="ARBA00022527"/>
    </source>
</evidence>
<dbReference type="PROSITE" id="PS50011">
    <property type="entry name" value="PROTEIN_KINASE_DOM"/>
    <property type="match status" value="1"/>
</dbReference>
<dbReference type="InterPro" id="IPR000719">
    <property type="entry name" value="Prot_kinase_dom"/>
</dbReference>
<proteinExistence type="predicted"/>
<evidence type="ECO:0000256" key="4">
    <source>
        <dbReference type="ARBA" id="ARBA00022737"/>
    </source>
</evidence>
<comment type="catalytic activity">
    <reaction evidence="9">
        <text>L-seryl-[protein] + ATP = O-phospho-L-seryl-[protein] + ADP + H(+)</text>
        <dbReference type="Rhea" id="RHEA:17989"/>
        <dbReference type="Rhea" id="RHEA-COMP:9863"/>
        <dbReference type="Rhea" id="RHEA-COMP:11604"/>
        <dbReference type="ChEBI" id="CHEBI:15378"/>
        <dbReference type="ChEBI" id="CHEBI:29999"/>
        <dbReference type="ChEBI" id="CHEBI:30616"/>
        <dbReference type="ChEBI" id="CHEBI:83421"/>
        <dbReference type="ChEBI" id="CHEBI:456216"/>
        <dbReference type="EC" id="2.7.11.1"/>
    </reaction>
</comment>
<dbReference type="RefSeq" id="WP_113859887.1">
    <property type="nucleotide sequence ID" value="NZ_PDCG01000002.1"/>
</dbReference>
<evidence type="ECO:0000256" key="3">
    <source>
        <dbReference type="ARBA" id="ARBA00022679"/>
    </source>
</evidence>
<dbReference type="AlphaFoldDB" id="A0A366KAR2"/>
<feature type="compositionally biased region" description="Low complexity" evidence="10">
    <location>
        <begin position="441"/>
        <end position="453"/>
    </location>
</feature>
<dbReference type="Proteomes" id="UP000252530">
    <property type="component" value="Unassembled WGS sequence"/>
</dbReference>
<dbReference type="PANTHER" id="PTHR43289">
    <property type="entry name" value="MITOGEN-ACTIVATED PROTEIN KINASE KINASE KINASE 20-RELATED"/>
    <property type="match status" value="1"/>
</dbReference>
<evidence type="ECO:0000313" key="15">
    <source>
        <dbReference type="Proteomes" id="UP000252530"/>
    </source>
</evidence>
<dbReference type="InterPro" id="IPR011009">
    <property type="entry name" value="Kinase-like_dom_sf"/>
</dbReference>
<evidence type="ECO:0000313" key="14">
    <source>
        <dbReference type="EMBL" id="RBP98203.1"/>
    </source>
</evidence>
<dbReference type="SUPFAM" id="SSF56112">
    <property type="entry name" value="Protein kinase-like (PK-like)"/>
    <property type="match status" value="1"/>
</dbReference>
<feature type="domain" description="PASTA" evidence="13">
    <location>
        <begin position="771"/>
        <end position="840"/>
    </location>
</feature>
<dbReference type="FunFam" id="3.30.200.20:FF:000035">
    <property type="entry name" value="Serine/threonine protein kinase Stk1"/>
    <property type="match status" value="1"/>
</dbReference>
<evidence type="ECO:0000256" key="7">
    <source>
        <dbReference type="ARBA" id="ARBA00022840"/>
    </source>
</evidence>
<dbReference type="InterPro" id="IPR008271">
    <property type="entry name" value="Ser/Thr_kinase_AS"/>
</dbReference>
<keyword evidence="6 14" id="KW-0418">Kinase</keyword>
<dbReference type="EC" id="2.7.11.1" evidence="1"/>
<sequence>MTEAVENPLGQTIDGRYDIVRKIADGGMATVYEARDNRLDRRVAIKVMHTQLAQGPHREQFVQRFQREARSAASIANAHIVQVYDTGEFQGLDYLVMEYVHGVNLRHEMNQQVTFTVRETLRIVSQTLDGLAAAHRAGLVHRDIKPENILLNDRGHVQITDFGLAKAVSQATLSSTGMLLGTAAYLAPEMIADNLATPQGDLYSVGIMAWEMLTGQVPFQSDNPVTLVFKHVHEDVPSLLTLCPELDPAVAEFIGQLCARKVEDRPDDAGQASAMLRKLTSTLAIDSWLYRRGPKLAAAGGQETGLKAGILAASAGKNAGQETTAVPAASPASGTTPNHGADDAAVGISHEEANRPLPSAASPAPEEGKPSHSDPEANTGSDSTLPVAVQATGDSGQPAQAWEDQYAGQSDGPVKQDGPTNQAAWQTSVLPPADQPTQDLAGANQAPNQAQGQTARAGRSSAYRPQRFAQTQTIATATMSEGGTADLIISPATEDSITGQSVDPTTGQAREVRGHKSHKGLIIGLVAFLILASLGGGSGWWYFMGPGSYWTMPKPSDLTCPDQGVCTISDVSWDSYESTLKVAGIPYRISKDYSDNVAKGKVISTDPDAVGSRVSKRHEQPVKVVISRGIEQATVPKDIDNSASVAGKDPIAALKRAGFSRIDHQDDKDQYSETLPAGALVSIDPQPGSTVNHNQTVHLVLSKGPMPVSMPDVLGRDKDQAQTAFDDAKLRPSYSEEFSDTVPAGSVISASVDKGAQLHWGDEVKVVVSKGPETVTLPDVRGKDANEAQKILEALGLQVKVSAPLLDFTHVVRFQDPAPGQQVRVRDDQGKKTVITLTVV</sequence>
<dbReference type="PROSITE" id="PS00108">
    <property type="entry name" value="PROTEIN_KINASE_ST"/>
    <property type="match status" value="1"/>
</dbReference>
<gene>
    <name evidence="14" type="ORF">CRD60_03430</name>
</gene>
<organism evidence="14 15">
    <name type="scientific">Bifidobacterium aemilianum</name>
    <dbReference type="NCBI Taxonomy" id="2493120"/>
    <lineage>
        <taxon>Bacteria</taxon>
        <taxon>Bacillati</taxon>
        <taxon>Actinomycetota</taxon>
        <taxon>Actinomycetes</taxon>
        <taxon>Bifidobacteriales</taxon>
        <taxon>Bifidobacteriaceae</taxon>
        <taxon>Bifidobacterium</taxon>
    </lineage>
</organism>
<feature type="domain" description="PASTA" evidence="13">
    <location>
        <begin position="704"/>
        <end position="770"/>
    </location>
</feature>
<dbReference type="Gene3D" id="3.30.10.20">
    <property type="match status" value="4"/>
</dbReference>
<evidence type="ECO:0000256" key="11">
    <source>
        <dbReference type="SAM" id="Phobius"/>
    </source>
</evidence>
<keyword evidence="3" id="KW-0808">Transferase</keyword>
<dbReference type="GO" id="GO:0004674">
    <property type="term" value="F:protein serine/threonine kinase activity"/>
    <property type="evidence" value="ECO:0007669"/>
    <property type="project" value="UniProtKB-KW"/>
</dbReference>
<feature type="region of interest" description="Disordered" evidence="10">
    <location>
        <begin position="355"/>
        <end position="398"/>
    </location>
</feature>
<evidence type="ECO:0000259" key="13">
    <source>
        <dbReference type="PROSITE" id="PS51178"/>
    </source>
</evidence>
<protein>
    <recommendedName>
        <fullName evidence="1">non-specific serine/threonine protein kinase</fullName>
        <ecNumber evidence="1">2.7.11.1</ecNumber>
    </recommendedName>
</protein>
<dbReference type="Pfam" id="PF00069">
    <property type="entry name" value="Pkinase"/>
    <property type="match status" value="1"/>
</dbReference>
<dbReference type="OrthoDB" id="9762169at2"/>
<dbReference type="EMBL" id="PDCG01000002">
    <property type="protein sequence ID" value="RBP98203.1"/>
    <property type="molecule type" value="Genomic_DNA"/>
</dbReference>
<keyword evidence="11" id="KW-0472">Membrane</keyword>
<dbReference type="SMART" id="SM00220">
    <property type="entry name" value="S_TKc"/>
    <property type="match status" value="1"/>
</dbReference>
<evidence type="ECO:0000256" key="8">
    <source>
        <dbReference type="ARBA" id="ARBA00047899"/>
    </source>
</evidence>
<dbReference type="InterPro" id="IPR005543">
    <property type="entry name" value="PASTA_dom"/>
</dbReference>
<feature type="domain" description="PASTA" evidence="13">
    <location>
        <begin position="629"/>
        <end position="703"/>
    </location>
</feature>
<keyword evidence="11" id="KW-1133">Transmembrane helix</keyword>
<feature type="transmembrane region" description="Helical" evidence="11">
    <location>
        <begin position="520"/>
        <end position="543"/>
    </location>
</feature>
<evidence type="ECO:0000256" key="5">
    <source>
        <dbReference type="ARBA" id="ARBA00022741"/>
    </source>
</evidence>
<comment type="catalytic activity">
    <reaction evidence="8">
        <text>L-threonyl-[protein] + ATP = O-phospho-L-threonyl-[protein] + ADP + H(+)</text>
        <dbReference type="Rhea" id="RHEA:46608"/>
        <dbReference type="Rhea" id="RHEA-COMP:11060"/>
        <dbReference type="Rhea" id="RHEA-COMP:11605"/>
        <dbReference type="ChEBI" id="CHEBI:15378"/>
        <dbReference type="ChEBI" id="CHEBI:30013"/>
        <dbReference type="ChEBI" id="CHEBI:30616"/>
        <dbReference type="ChEBI" id="CHEBI:61977"/>
        <dbReference type="ChEBI" id="CHEBI:456216"/>
        <dbReference type="EC" id="2.7.11.1"/>
    </reaction>
</comment>